<dbReference type="Proteomes" id="UP000236743">
    <property type="component" value="Unassembled WGS sequence"/>
</dbReference>
<dbReference type="CDD" id="cd04301">
    <property type="entry name" value="NAT_SF"/>
    <property type="match status" value="1"/>
</dbReference>
<evidence type="ECO:0000256" key="2">
    <source>
        <dbReference type="ARBA" id="ARBA00023315"/>
    </source>
</evidence>
<gene>
    <name evidence="4" type="ORF">SAMN04488115_102558</name>
</gene>
<dbReference type="EMBL" id="FNUY01000002">
    <property type="protein sequence ID" value="SEF94460.1"/>
    <property type="molecule type" value="Genomic_DNA"/>
</dbReference>
<proteinExistence type="predicted"/>
<dbReference type="AlphaFoldDB" id="A0A1H5W4Y0"/>
<organism evidence="4 5">
    <name type="scientific">Bosea lathyri</name>
    <dbReference type="NCBI Taxonomy" id="1036778"/>
    <lineage>
        <taxon>Bacteria</taxon>
        <taxon>Pseudomonadati</taxon>
        <taxon>Pseudomonadota</taxon>
        <taxon>Alphaproteobacteria</taxon>
        <taxon>Hyphomicrobiales</taxon>
        <taxon>Boseaceae</taxon>
        <taxon>Bosea</taxon>
    </lineage>
</organism>
<dbReference type="InterPro" id="IPR016181">
    <property type="entry name" value="Acyl_CoA_acyltransferase"/>
</dbReference>
<accession>A0A1H5W4Y0</accession>
<dbReference type="OrthoDB" id="9803233at2"/>
<dbReference type="Pfam" id="PF00583">
    <property type="entry name" value="Acetyltransf_1"/>
    <property type="match status" value="1"/>
</dbReference>
<dbReference type="SUPFAM" id="SSF55729">
    <property type="entry name" value="Acyl-CoA N-acyltransferases (Nat)"/>
    <property type="match status" value="1"/>
</dbReference>
<keyword evidence="2" id="KW-0012">Acyltransferase</keyword>
<evidence type="ECO:0000256" key="1">
    <source>
        <dbReference type="ARBA" id="ARBA00022679"/>
    </source>
</evidence>
<dbReference type="RefSeq" id="WP_103871752.1">
    <property type="nucleotide sequence ID" value="NZ_FNUY01000002.1"/>
</dbReference>
<dbReference type="InterPro" id="IPR050832">
    <property type="entry name" value="Bact_Acetyltransf"/>
</dbReference>
<evidence type="ECO:0000313" key="5">
    <source>
        <dbReference type="Proteomes" id="UP000236743"/>
    </source>
</evidence>
<name>A0A1H5W4Y0_9HYPH</name>
<evidence type="ECO:0000313" key="4">
    <source>
        <dbReference type="EMBL" id="SEF94460.1"/>
    </source>
</evidence>
<feature type="domain" description="N-acetyltransferase" evidence="3">
    <location>
        <begin position="13"/>
        <end position="155"/>
    </location>
</feature>
<dbReference type="InterPro" id="IPR000182">
    <property type="entry name" value="GNAT_dom"/>
</dbReference>
<dbReference type="PROSITE" id="PS51186">
    <property type="entry name" value="GNAT"/>
    <property type="match status" value="1"/>
</dbReference>
<sequence>MSDSFIYTTPLDVRSQPLVEALTWEYATRYGSYFGEPPGAEMSRYPAELFAPPHGNFVLLVRDGRTIAGGAFKRYDERTAELKRIWTHADFRRQGLARKIVDELEAQALRQGYARIYLTTGFRQPEASALYLRTGYTPLFDTTVDPEIHKKLAFEKDLAAAAGRPFNAAAHTPHPPQASSSAA</sequence>
<keyword evidence="1 4" id="KW-0808">Transferase</keyword>
<dbReference type="PANTHER" id="PTHR43877:SF2">
    <property type="entry name" value="AMINOALKYLPHOSPHONATE N-ACETYLTRANSFERASE-RELATED"/>
    <property type="match status" value="1"/>
</dbReference>
<reference evidence="4 5" key="1">
    <citation type="submission" date="2016-10" db="EMBL/GenBank/DDBJ databases">
        <authorList>
            <person name="de Groot N.N."/>
        </authorList>
    </citation>
    <scope>NUCLEOTIDE SEQUENCE [LARGE SCALE GENOMIC DNA]</scope>
    <source>
        <strain evidence="4 5">DSM 26656</strain>
    </source>
</reference>
<dbReference type="Gene3D" id="3.40.630.30">
    <property type="match status" value="1"/>
</dbReference>
<protein>
    <submittedName>
        <fullName evidence="4">Acetyltransferase (GNAT) family protein</fullName>
    </submittedName>
</protein>
<keyword evidence="5" id="KW-1185">Reference proteome</keyword>
<dbReference type="GO" id="GO:0016747">
    <property type="term" value="F:acyltransferase activity, transferring groups other than amino-acyl groups"/>
    <property type="evidence" value="ECO:0007669"/>
    <property type="project" value="InterPro"/>
</dbReference>
<evidence type="ECO:0000259" key="3">
    <source>
        <dbReference type="PROSITE" id="PS51186"/>
    </source>
</evidence>
<dbReference type="PANTHER" id="PTHR43877">
    <property type="entry name" value="AMINOALKYLPHOSPHONATE N-ACETYLTRANSFERASE-RELATED-RELATED"/>
    <property type="match status" value="1"/>
</dbReference>